<proteinExistence type="predicted"/>
<dbReference type="OrthoDB" id="5336565at2759"/>
<feature type="domain" description="DUF7924" evidence="2">
    <location>
        <begin position="93"/>
        <end position="288"/>
    </location>
</feature>
<dbReference type="AlphaFoldDB" id="A0A168EVG8"/>
<comment type="caution">
    <text evidence="3">The sequence shown here is derived from an EMBL/GenBank/DDBJ whole genome shotgun (WGS) entry which is preliminary data.</text>
</comment>
<protein>
    <recommendedName>
        <fullName evidence="2">DUF7924 domain-containing protein</fullName>
    </recommendedName>
</protein>
<name>A0A168EVG8_9HYPO</name>
<organism evidence="3 4">
    <name type="scientific">Moelleriella libera RCEF 2490</name>
    <dbReference type="NCBI Taxonomy" id="1081109"/>
    <lineage>
        <taxon>Eukaryota</taxon>
        <taxon>Fungi</taxon>
        <taxon>Dikarya</taxon>
        <taxon>Ascomycota</taxon>
        <taxon>Pezizomycotina</taxon>
        <taxon>Sordariomycetes</taxon>
        <taxon>Hypocreomycetidae</taxon>
        <taxon>Hypocreales</taxon>
        <taxon>Clavicipitaceae</taxon>
        <taxon>Moelleriella</taxon>
    </lineage>
</organism>
<sequence length="430" mass="46736">MTSNSISASSRSQRARSDKSSTETSRSTRSSAYDENFEHHLRLNGIFPEGYEYPDDRSTPEPTNLDSIHQALLCARASLSPTCFSESAFRDFKRKNKTKSEGTVIRSVVPIIAGNAHIPNEGHLPFTNLDSLTKEATVRAVPDYFDGAHPEALDRQVSQDLSQMIIPTKHSGVPTAPNFFLEVKASKGSADVDLRQACLDGAYGARAMNALRSYKGPELAHDRSAYTYSSTYHDGTLKLYAHHVEAPHKSGGRPAYHMTKLRGFDMTDNRDTFVAGASAFRNVRDLAKQHRDVLIQAANARTVSKAAVASGEALSEACGEPTERVDSIRSSQSTKWQDACDELGIQTAGDDHSPSFQDNAPGNVPGDVSTDYDSHDPSQRSLEPDGPPISSVPGVKPSCSDIKGCLKRLGPALGVDSSRRDRCPSKGRIR</sequence>
<feature type="region of interest" description="Disordered" evidence="1">
    <location>
        <begin position="410"/>
        <end position="430"/>
    </location>
</feature>
<dbReference type="EMBL" id="AZGY01000004">
    <property type="protein sequence ID" value="KZZ99188.1"/>
    <property type="molecule type" value="Genomic_DNA"/>
</dbReference>
<evidence type="ECO:0000259" key="2">
    <source>
        <dbReference type="Pfam" id="PF25545"/>
    </source>
</evidence>
<gene>
    <name evidence="3" type="ORF">AAL_02739</name>
</gene>
<dbReference type="STRING" id="1081109.A0A168EVG8"/>
<dbReference type="Proteomes" id="UP000078544">
    <property type="component" value="Unassembled WGS sequence"/>
</dbReference>
<evidence type="ECO:0000313" key="3">
    <source>
        <dbReference type="EMBL" id="KZZ99188.1"/>
    </source>
</evidence>
<evidence type="ECO:0000256" key="1">
    <source>
        <dbReference type="SAM" id="MobiDB-lite"/>
    </source>
</evidence>
<feature type="compositionally biased region" description="Low complexity" evidence="1">
    <location>
        <begin position="22"/>
        <end position="31"/>
    </location>
</feature>
<reference evidence="3 4" key="1">
    <citation type="journal article" date="2016" name="Genome Biol. Evol.">
        <title>Divergent and convergent evolution of fungal pathogenicity.</title>
        <authorList>
            <person name="Shang Y."/>
            <person name="Xiao G."/>
            <person name="Zheng P."/>
            <person name="Cen K."/>
            <person name="Zhan S."/>
            <person name="Wang C."/>
        </authorList>
    </citation>
    <scope>NUCLEOTIDE SEQUENCE [LARGE SCALE GENOMIC DNA]</scope>
    <source>
        <strain evidence="3 4">RCEF 2490</strain>
    </source>
</reference>
<feature type="region of interest" description="Disordered" evidence="1">
    <location>
        <begin position="1"/>
        <end position="35"/>
    </location>
</feature>
<accession>A0A168EVG8</accession>
<feature type="compositionally biased region" description="Low complexity" evidence="1">
    <location>
        <begin position="1"/>
        <end position="12"/>
    </location>
</feature>
<dbReference type="InterPro" id="IPR057684">
    <property type="entry name" value="DUF7924"/>
</dbReference>
<feature type="region of interest" description="Disordered" evidence="1">
    <location>
        <begin position="345"/>
        <end position="395"/>
    </location>
</feature>
<keyword evidence="4" id="KW-1185">Reference proteome</keyword>
<dbReference type="Pfam" id="PF25545">
    <property type="entry name" value="DUF7924"/>
    <property type="match status" value="1"/>
</dbReference>
<evidence type="ECO:0000313" key="4">
    <source>
        <dbReference type="Proteomes" id="UP000078544"/>
    </source>
</evidence>